<keyword evidence="4 10" id="KW-0349">Heme</keyword>
<dbReference type="GO" id="GO:0004497">
    <property type="term" value="F:monooxygenase activity"/>
    <property type="evidence" value="ECO:0007669"/>
    <property type="project" value="UniProtKB-KW"/>
</dbReference>
<evidence type="ECO:0000256" key="4">
    <source>
        <dbReference type="ARBA" id="ARBA00022617"/>
    </source>
</evidence>
<dbReference type="InterPro" id="IPR002401">
    <property type="entry name" value="Cyt_P450_E_grp-I"/>
</dbReference>
<accession>A0A2P5BGI5</accession>
<dbReference type="InterPro" id="IPR001128">
    <property type="entry name" value="Cyt_P450"/>
</dbReference>
<dbReference type="CDD" id="cd11072">
    <property type="entry name" value="CYP71-like"/>
    <property type="match status" value="1"/>
</dbReference>
<name>A0A2P5BGI5_PARAD</name>
<protein>
    <submittedName>
        <fullName evidence="13">Cytochrome P450, E-class, group I</fullName>
    </submittedName>
</protein>
<comment type="cofactor">
    <cofactor evidence="1 10">
        <name>heme</name>
        <dbReference type="ChEBI" id="CHEBI:30413"/>
    </cofactor>
</comment>
<evidence type="ECO:0000256" key="6">
    <source>
        <dbReference type="ARBA" id="ARBA00023002"/>
    </source>
</evidence>
<comment type="caution">
    <text evidence="13">The sequence shown here is derived from an EMBL/GenBank/DDBJ whole genome shotgun (WGS) entry which is preliminary data.</text>
</comment>
<evidence type="ECO:0000256" key="1">
    <source>
        <dbReference type="ARBA" id="ARBA00001971"/>
    </source>
</evidence>
<dbReference type="InterPro" id="IPR017972">
    <property type="entry name" value="Cyt_P450_CS"/>
</dbReference>
<dbReference type="GO" id="GO:0016705">
    <property type="term" value="F:oxidoreductase activity, acting on paired donors, with incorporation or reduction of molecular oxygen"/>
    <property type="evidence" value="ECO:0007669"/>
    <property type="project" value="InterPro"/>
</dbReference>
<evidence type="ECO:0000256" key="11">
    <source>
        <dbReference type="RuleBase" id="RU000461"/>
    </source>
</evidence>
<comment type="similarity">
    <text evidence="3 11">Belongs to the cytochrome P450 family.</text>
</comment>
<dbReference type="PROSITE" id="PS00086">
    <property type="entry name" value="CYTOCHROME_P450"/>
    <property type="match status" value="1"/>
</dbReference>
<evidence type="ECO:0000256" key="10">
    <source>
        <dbReference type="PIRSR" id="PIRSR602401-1"/>
    </source>
</evidence>
<evidence type="ECO:0000256" key="12">
    <source>
        <dbReference type="SAM" id="Coils"/>
    </source>
</evidence>
<feature type="coiled-coil region" evidence="12">
    <location>
        <begin position="226"/>
        <end position="253"/>
    </location>
</feature>
<dbReference type="OrthoDB" id="2789670at2759"/>
<dbReference type="InterPro" id="IPR036396">
    <property type="entry name" value="Cyt_P450_sf"/>
</dbReference>
<dbReference type="Gene3D" id="1.10.630.10">
    <property type="entry name" value="Cytochrome P450"/>
    <property type="match status" value="1"/>
</dbReference>
<evidence type="ECO:0000256" key="5">
    <source>
        <dbReference type="ARBA" id="ARBA00022723"/>
    </source>
</evidence>
<gene>
    <name evidence="13" type="ORF">PanWU01x14_241310</name>
</gene>
<feature type="binding site" description="axial binding residue" evidence="10">
    <location>
        <position position="449"/>
    </location>
    <ligand>
        <name>heme</name>
        <dbReference type="ChEBI" id="CHEBI:30413"/>
    </ligand>
    <ligandPart>
        <name>Fe</name>
        <dbReference type="ChEBI" id="CHEBI:18248"/>
    </ligandPart>
</feature>
<dbReference type="GO" id="GO:0016020">
    <property type="term" value="C:membrane"/>
    <property type="evidence" value="ECO:0007669"/>
    <property type="project" value="UniProtKB-SubCell"/>
</dbReference>
<dbReference type="GO" id="GO:0020037">
    <property type="term" value="F:heme binding"/>
    <property type="evidence" value="ECO:0007669"/>
    <property type="project" value="InterPro"/>
</dbReference>
<keyword evidence="14" id="KW-1185">Reference proteome</keyword>
<comment type="subcellular location">
    <subcellularLocation>
        <location evidence="2">Membrane</location>
    </subcellularLocation>
</comment>
<keyword evidence="8 11" id="KW-0503">Monooxygenase</keyword>
<sequence>MSPTIILAILLIFLGSLRYILIPYASKNGRKLPPGPRPLPIIGNLHMLTTLPHRGLRDLALKYGPIMSLRLGHVRTVIVSSSEAAELFLKKYDAVFAARPRGQASNYVLYSSKGLSFSEYGPYWRHMKKLIMSQLLCQSKIESFTGLRREAFLSLLEELKSAAAAREVIDISGKVGELIETITYRMILGRGNDDKDDLKGIINEVLSLIGAFNLADYVPLLGPLDLQGQTRRLKKLSKRIDQLMENILVQHEQARERQGECDSTHEDFVDVLLSLKKQHDINSQADDNHQAFTIERDNIKAILLEMMGGSFDTSFTTILWTFAELLRNPRVMKNLQAELESVIGTGKMVEERDLGKLEYLDMVVKESFRLHPVGPLLIPRESREDTTIEGYYIPKKSRILVNAWAIGRDPSLWSQNADEFYPERFIGKDIDVRGHDFELLPFGSGRRGCPGIQLGLVTVRFVLAQLLHCFNWELPSGMEGKNIDMTESFGLAVGRANSDLLVKPTYRLLFG</sequence>
<proteinExistence type="inferred from homology"/>
<dbReference type="GO" id="GO:0005506">
    <property type="term" value="F:iron ion binding"/>
    <property type="evidence" value="ECO:0007669"/>
    <property type="project" value="InterPro"/>
</dbReference>
<organism evidence="13 14">
    <name type="scientific">Parasponia andersonii</name>
    <name type="common">Sponia andersonii</name>
    <dbReference type="NCBI Taxonomy" id="3476"/>
    <lineage>
        <taxon>Eukaryota</taxon>
        <taxon>Viridiplantae</taxon>
        <taxon>Streptophyta</taxon>
        <taxon>Embryophyta</taxon>
        <taxon>Tracheophyta</taxon>
        <taxon>Spermatophyta</taxon>
        <taxon>Magnoliopsida</taxon>
        <taxon>eudicotyledons</taxon>
        <taxon>Gunneridae</taxon>
        <taxon>Pentapetalae</taxon>
        <taxon>rosids</taxon>
        <taxon>fabids</taxon>
        <taxon>Rosales</taxon>
        <taxon>Cannabaceae</taxon>
        <taxon>Parasponia</taxon>
    </lineage>
</organism>
<evidence type="ECO:0000256" key="2">
    <source>
        <dbReference type="ARBA" id="ARBA00004370"/>
    </source>
</evidence>
<evidence type="ECO:0000313" key="14">
    <source>
        <dbReference type="Proteomes" id="UP000237105"/>
    </source>
</evidence>
<dbReference type="STRING" id="3476.A0A2P5BGI5"/>
<keyword evidence="12" id="KW-0175">Coiled coil</keyword>
<evidence type="ECO:0000256" key="8">
    <source>
        <dbReference type="ARBA" id="ARBA00023033"/>
    </source>
</evidence>
<dbReference type="SUPFAM" id="SSF48264">
    <property type="entry name" value="Cytochrome P450"/>
    <property type="match status" value="1"/>
</dbReference>
<dbReference type="EMBL" id="JXTB01000286">
    <property type="protein sequence ID" value="PON47892.1"/>
    <property type="molecule type" value="Genomic_DNA"/>
</dbReference>
<dbReference type="PRINTS" id="PR00385">
    <property type="entry name" value="P450"/>
</dbReference>
<dbReference type="Pfam" id="PF00067">
    <property type="entry name" value="p450"/>
    <property type="match status" value="1"/>
</dbReference>
<dbReference type="PRINTS" id="PR00463">
    <property type="entry name" value="EP450I"/>
</dbReference>
<evidence type="ECO:0000256" key="9">
    <source>
        <dbReference type="ARBA" id="ARBA00023136"/>
    </source>
</evidence>
<dbReference type="Proteomes" id="UP000237105">
    <property type="component" value="Unassembled WGS sequence"/>
</dbReference>
<dbReference type="FunFam" id="1.10.630.10:FF:000011">
    <property type="entry name" value="Cytochrome P450 83B1"/>
    <property type="match status" value="1"/>
</dbReference>
<keyword evidence="6 11" id="KW-0560">Oxidoreductase</keyword>
<evidence type="ECO:0000256" key="7">
    <source>
        <dbReference type="ARBA" id="ARBA00023004"/>
    </source>
</evidence>
<keyword evidence="9" id="KW-0472">Membrane</keyword>
<reference evidence="14" key="1">
    <citation type="submission" date="2016-06" db="EMBL/GenBank/DDBJ databases">
        <title>Parallel loss of symbiosis genes in relatives of nitrogen-fixing non-legume Parasponia.</title>
        <authorList>
            <person name="Van Velzen R."/>
            <person name="Holmer R."/>
            <person name="Bu F."/>
            <person name="Rutten L."/>
            <person name="Van Zeijl A."/>
            <person name="Liu W."/>
            <person name="Santuari L."/>
            <person name="Cao Q."/>
            <person name="Sharma T."/>
            <person name="Shen D."/>
            <person name="Roswanjaya Y."/>
            <person name="Wardhani T."/>
            <person name="Kalhor M.S."/>
            <person name="Jansen J."/>
            <person name="Van den Hoogen J."/>
            <person name="Gungor B."/>
            <person name="Hartog M."/>
            <person name="Hontelez J."/>
            <person name="Verver J."/>
            <person name="Yang W.-C."/>
            <person name="Schijlen E."/>
            <person name="Repin R."/>
            <person name="Schilthuizen M."/>
            <person name="Schranz E."/>
            <person name="Heidstra R."/>
            <person name="Miyata K."/>
            <person name="Fedorova E."/>
            <person name="Kohlen W."/>
            <person name="Bisseling T."/>
            <person name="Smit S."/>
            <person name="Geurts R."/>
        </authorList>
    </citation>
    <scope>NUCLEOTIDE SEQUENCE [LARGE SCALE GENOMIC DNA]</scope>
    <source>
        <strain evidence="14">cv. WU1-14</strain>
    </source>
</reference>
<dbReference type="AlphaFoldDB" id="A0A2P5BGI5"/>
<dbReference type="PANTHER" id="PTHR47943">
    <property type="entry name" value="CYTOCHROME P450 93A3-LIKE"/>
    <property type="match status" value="1"/>
</dbReference>
<dbReference type="PANTHER" id="PTHR47943:SF9">
    <property type="entry name" value="CYTOCHROME P450"/>
    <property type="match status" value="1"/>
</dbReference>
<keyword evidence="5 10" id="KW-0479">Metal-binding</keyword>
<keyword evidence="7 10" id="KW-0408">Iron</keyword>
<evidence type="ECO:0000256" key="3">
    <source>
        <dbReference type="ARBA" id="ARBA00010617"/>
    </source>
</evidence>
<evidence type="ECO:0000313" key="13">
    <source>
        <dbReference type="EMBL" id="PON47892.1"/>
    </source>
</evidence>